<gene>
    <name evidence="1" type="ORF">ACFSCY_09355</name>
</gene>
<evidence type="ECO:0000313" key="1">
    <source>
        <dbReference type="EMBL" id="MFD1529646.1"/>
    </source>
</evidence>
<dbReference type="Proteomes" id="UP001597145">
    <property type="component" value="Unassembled WGS sequence"/>
</dbReference>
<sequence length="89" mass="10041">MQPPPGDLVESFASLDRARLTRMSEAARADQLEARQLLMDYVESLWADVRRAGERPDVGEKYLALGVIRELSRSMTTIAFEAVYGSRPR</sequence>
<dbReference type="RefSeq" id="WP_343981826.1">
    <property type="nucleotide sequence ID" value="NZ_BAAAJG010000015.1"/>
</dbReference>
<dbReference type="EMBL" id="JBHUCP010000005">
    <property type="protein sequence ID" value="MFD1529646.1"/>
    <property type="molecule type" value="Genomic_DNA"/>
</dbReference>
<keyword evidence="2" id="KW-1185">Reference proteome</keyword>
<reference evidence="2" key="1">
    <citation type="journal article" date="2019" name="Int. J. Syst. Evol. Microbiol.">
        <title>The Global Catalogue of Microorganisms (GCM) 10K type strain sequencing project: providing services to taxonomists for standard genome sequencing and annotation.</title>
        <authorList>
            <consortium name="The Broad Institute Genomics Platform"/>
            <consortium name="The Broad Institute Genome Sequencing Center for Infectious Disease"/>
            <person name="Wu L."/>
            <person name="Ma J."/>
        </authorList>
    </citation>
    <scope>NUCLEOTIDE SEQUENCE [LARGE SCALE GENOMIC DNA]</scope>
    <source>
        <strain evidence="2">JCM 12165</strain>
    </source>
</reference>
<name>A0ABW4FIW8_9PSEU</name>
<proteinExistence type="predicted"/>
<evidence type="ECO:0000313" key="2">
    <source>
        <dbReference type="Proteomes" id="UP001597145"/>
    </source>
</evidence>
<protein>
    <submittedName>
        <fullName evidence="1">Uncharacterized protein</fullName>
    </submittedName>
</protein>
<accession>A0ABW4FIW8</accession>
<comment type="caution">
    <text evidence="1">The sequence shown here is derived from an EMBL/GenBank/DDBJ whole genome shotgun (WGS) entry which is preliminary data.</text>
</comment>
<organism evidence="1 2">
    <name type="scientific">Pseudonocardia aurantiaca</name>
    <dbReference type="NCBI Taxonomy" id="75290"/>
    <lineage>
        <taxon>Bacteria</taxon>
        <taxon>Bacillati</taxon>
        <taxon>Actinomycetota</taxon>
        <taxon>Actinomycetes</taxon>
        <taxon>Pseudonocardiales</taxon>
        <taxon>Pseudonocardiaceae</taxon>
        <taxon>Pseudonocardia</taxon>
    </lineage>
</organism>